<name>A0A8C4NNB0_EPTBU</name>
<dbReference type="AlphaFoldDB" id="A0A8C4NNB0"/>
<evidence type="ECO:0000256" key="1">
    <source>
        <dbReference type="ARBA" id="ARBA00004123"/>
    </source>
</evidence>
<dbReference type="Pfam" id="PF03221">
    <property type="entry name" value="HTH_Tnp_Tc5"/>
    <property type="match status" value="1"/>
</dbReference>
<dbReference type="InterPro" id="IPR009057">
    <property type="entry name" value="Homeodomain-like_sf"/>
</dbReference>
<reference evidence="8" key="1">
    <citation type="submission" date="2025-08" db="UniProtKB">
        <authorList>
            <consortium name="Ensembl"/>
        </authorList>
    </citation>
    <scope>IDENTIFICATION</scope>
</reference>
<dbReference type="GeneTree" id="ENSGT00940000154420"/>
<keyword evidence="9" id="KW-1185">Reference proteome</keyword>
<accession>A0A8C4NNB0</accession>
<feature type="DNA-binding region" description="H-T-H motif" evidence="4">
    <location>
        <begin position="377"/>
        <end position="397"/>
    </location>
</feature>
<evidence type="ECO:0000313" key="8">
    <source>
        <dbReference type="Ensembl" id="ENSEBUP00000006245.1"/>
    </source>
</evidence>
<evidence type="ECO:0008006" key="10">
    <source>
        <dbReference type="Google" id="ProtNLM"/>
    </source>
</evidence>
<keyword evidence="2 4" id="KW-0238">DNA-binding</keyword>
<dbReference type="InterPro" id="IPR004875">
    <property type="entry name" value="DDE_SF_endonuclease_dom"/>
</dbReference>
<dbReference type="InterPro" id="IPR007889">
    <property type="entry name" value="HTH_Psq"/>
</dbReference>
<dbReference type="Gene3D" id="1.10.10.60">
    <property type="entry name" value="Homeodomain-like"/>
    <property type="match status" value="2"/>
</dbReference>
<dbReference type="GO" id="GO:0003677">
    <property type="term" value="F:DNA binding"/>
    <property type="evidence" value="ECO:0007669"/>
    <property type="project" value="UniProtKB-UniRule"/>
</dbReference>
<dbReference type="PROSITE" id="PS51253">
    <property type="entry name" value="HTH_CENPB"/>
    <property type="match status" value="1"/>
</dbReference>
<evidence type="ECO:0000256" key="2">
    <source>
        <dbReference type="ARBA" id="ARBA00023125"/>
    </source>
</evidence>
<dbReference type="Ensembl" id="ENSEBUT00000006698.1">
    <property type="protein sequence ID" value="ENSEBUP00000006245.1"/>
    <property type="gene ID" value="ENSEBUG00000004154.1"/>
</dbReference>
<feature type="compositionally biased region" description="Low complexity" evidence="5">
    <location>
        <begin position="898"/>
        <end position="921"/>
    </location>
</feature>
<evidence type="ECO:0000256" key="3">
    <source>
        <dbReference type="ARBA" id="ARBA00023242"/>
    </source>
</evidence>
<feature type="domain" description="HTH psq-type" evidence="6">
    <location>
        <begin position="350"/>
        <end position="401"/>
    </location>
</feature>
<comment type="subcellular location">
    <subcellularLocation>
        <location evidence="1 4">Nucleus</location>
    </subcellularLocation>
</comment>
<dbReference type="PANTHER" id="PTHR19303">
    <property type="entry name" value="TRANSPOSON"/>
    <property type="match status" value="1"/>
</dbReference>
<proteinExistence type="predicted"/>
<dbReference type="SMART" id="SM00674">
    <property type="entry name" value="CENPB"/>
    <property type="match status" value="1"/>
</dbReference>
<reference evidence="8" key="2">
    <citation type="submission" date="2025-09" db="UniProtKB">
        <authorList>
            <consortium name="Ensembl"/>
        </authorList>
    </citation>
    <scope>IDENTIFICATION</scope>
</reference>
<dbReference type="SUPFAM" id="SSF46689">
    <property type="entry name" value="Homeodomain-like"/>
    <property type="match status" value="2"/>
</dbReference>
<evidence type="ECO:0000259" key="7">
    <source>
        <dbReference type="PROSITE" id="PS51253"/>
    </source>
</evidence>
<evidence type="ECO:0000259" key="6">
    <source>
        <dbReference type="PROSITE" id="PS50960"/>
    </source>
</evidence>
<feature type="domain" description="HTH CENPB-type" evidence="7">
    <location>
        <begin position="414"/>
        <end position="492"/>
    </location>
</feature>
<dbReference type="GO" id="GO:0005634">
    <property type="term" value="C:nucleus"/>
    <property type="evidence" value="ECO:0007669"/>
    <property type="project" value="UniProtKB-SubCell"/>
</dbReference>
<dbReference type="PROSITE" id="PS50960">
    <property type="entry name" value="HTH_PSQ"/>
    <property type="match status" value="1"/>
</dbReference>
<evidence type="ECO:0000313" key="9">
    <source>
        <dbReference type="Proteomes" id="UP000694388"/>
    </source>
</evidence>
<evidence type="ECO:0000256" key="4">
    <source>
        <dbReference type="PROSITE-ProRule" id="PRU00320"/>
    </source>
</evidence>
<feature type="region of interest" description="Disordered" evidence="5">
    <location>
        <begin position="885"/>
        <end position="934"/>
    </location>
</feature>
<dbReference type="PANTHER" id="PTHR19303:SF26">
    <property type="entry name" value="TIGGER TRANSPOSABLE ELEMENT-DERIVED PROTEIN 1"/>
    <property type="match status" value="1"/>
</dbReference>
<keyword evidence="3 4" id="KW-0539">Nucleus</keyword>
<dbReference type="InterPro" id="IPR050863">
    <property type="entry name" value="CenT-Element_Derived"/>
</dbReference>
<dbReference type="InterPro" id="IPR006600">
    <property type="entry name" value="HTH_CenpB_DNA-bd_dom"/>
</dbReference>
<organism evidence="8 9">
    <name type="scientific">Eptatretus burgeri</name>
    <name type="common">Inshore hagfish</name>
    <dbReference type="NCBI Taxonomy" id="7764"/>
    <lineage>
        <taxon>Eukaryota</taxon>
        <taxon>Metazoa</taxon>
        <taxon>Chordata</taxon>
        <taxon>Craniata</taxon>
        <taxon>Vertebrata</taxon>
        <taxon>Cyclostomata</taxon>
        <taxon>Myxini</taxon>
        <taxon>Myxiniformes</taxon>
        <taxon>Myxinidae</taxon>
        <taxon>Eptatretinae</taxon>
        <taxon>Eptatretus</taxon>
    </lineage>
</organism>
<dbReference type="Pfam" id="PF04218">
    <property type="entry name" value="CENP-B_N"/>
    <property type="match status" value="1"/>
</dbReference>
<dbReference type="Proteomes" id="UP000694388">
    <property type="component" value="Unplaced"/>
</dbReference>
<evidence type="ECO:0000256" key="5">
    <source>
        <dbReference type="SAM" id="MobiDB-lite"/>
    </source>
</evidence>
<sequence length="934" mass="106330">MMFNNLRFVANLRLGIVSCAVKGVQEIVEQRVFIRTLLFAHLELFGTVLYSAVLFSTTLCAMNRDLSGEEHEVNPPGPGSTIISDGMNVVGPLEDEEFGPDFIVPVKMESEFVDQSSSLDKDSIVKVKVESDFEDDSSEFESQEKGKAQVVKSETFQNDLLQTSQKALSNDHVKQEPCDSSPTEPSKAAQLLKDVIAAVNVESEFLDQSSSLNKDSIVKVKVESEFEDDSISQEKGEVQVVKSDTFQNDLLHTSQDVLSNDHVKQEPCDSLPMGPSKAAQLLVEKQMKLVCCSNCSQLFNKQVFNHHMTHNVTQETDTFGSVSCKCCTETLQNIEYKMSAKRKSMTSPGRSAKKQRKAIDLEMKMKIINDYEAGKKVKAIARDLELAQSTISTILKDKDRMKEAVKASTGFKAIITRQRKGLIHEMETLLAIWFDDQIQKRMPMSLLIIQAKARSIFETLKAREGEESTETFTASHGWFQRFRRRFNLHNWSISGEAASTDVEAVEKFVDQFDEIIEKGGYHPEQIFNVDETGLFWKKMPERSYIHKEAKTMPGFKAFKDRVTLLLGGNVAGFKLKPFLIYRSENPRALKQVSKYTLPVYYRANNKAWMMQALFEDWFINCFIPSVKHYCLEKGVPFKIILLLDNAPGHPQHLDDLHLDVKVVYLPKNMTAILQPMDQGAIATFKAYHLRTTFFKAVAATESDEVTLRDFWKSYNILHCIKNIESVWEGVTEKCMQGIWKKCLKRFMNNFEGFDKDEHVDVINKKIVELANMLNLDVEVEDIEELVEYVEGELTNEDLIELEAQQHLEEEEEKERMEEVQKKFTVKGLAGVFSKVNAAILELEGMDPNVEWFTKVERQMNELLRCYREIYEEQKKISKQTTLTGFFSKATPRTPTPTSPSISSPSSPLPRTSTAPDNPAANSDDDLDNEHDFVW</sequence>
<dbReference type="Pfam" id="PF03184">
    <property type="entry name" value="DDE_1"/>
    <property type="match status" value="1"/>
</dbReference>
<protein>
    <recommendedName>
        <fullName evidence="10">Tigger transposable element-derived protein 1-like</fullName>
    </recommendedName>
</protein>